<evidence type="ECO:0000313" key="1">
    <source>
        <dbReference type="EMBL" id="PUA33432.1"/>
    </source>
</evidence>
<name>A0A2R7Y988_9CREN</name>
<comment type="caution">
    <text evidence="1">The sequence shown here is derived from an EMBL/GenBank/DDBJ whole genome shotgun (WGS) entry which is preliminary data.</text>
</comment>
<dbReference type="AlphaFoldDB" id="A0A2R7Y988"/>
<reference evidence="1 2" key="1">
    <citation type="journal article" date="2018" name="Syst. Appl. Microbiol.">
        <title>A new symbiotic nanoarchaeote (Candidatus Nanoclepta minutus) and its host (Zestosphaera tikiterensis gen. nov., sp. nov.) from a New Zealand hot spring.</title>
        <authorList>
            <person name="St John E."/>
            <person name="Liu Y."/>
            <person name="Podar M."/>
            <person name="Stott M.B."/>
            <person name="Meneghin J."/>
            <person name="Chen Z."/>
            <person name="Lagutin K."/>
            <person name="Mitchell K."/>
            <person name="Reysenbach A.L."/>
        </authorList>
    </citation>
    <scope>NUCLEOTIDE SEQUENCE [LARGE SCALE GENOMIC DNA]</scope>
    <source>
        <strain evidence="1">NZ3</strain>
    </source>
</reference>
<organism evidence="1 2">
    <name type="scientific">Zestosphaera tikiterensis</name>
    <dbReference type="NCBI Taxonomy" id="1973259"/>
    <lineage>
        <taxon>Archaea</taxon>
        <taxon>Thermoproteota</taxon>
        <taxon>Thermoprotei</taxon>
        <taxon>Desulfurococcales</taxon>
        <taxon>Desulfurococcaceae</taxon>
        <taxon>Zestosphaera</taxon>
    </lineage>
</organism>
<protein>
    <recommendedName>
        <fullName evidence="3">YbjN domain-containing protein</fullName>
    </recommendedName>
</protein>
<accession>A0A2R7Y988</accession>
<dbReference type="Proteomes" id="UP000244093">
    <property type="component" value="Unassembled WGS sequence"/>
</dbReference>
<proteinExistence type="predicted"/>
<sequence length="147" mass="16541">MHTYEDLMRFLGDYVKLDDILWLLSDSEVHSYGQVIISFNTNSKVVLGVNVIFTHRLGGGLEDVRVEFLISTDISASKFLTSQYMDLIKSGAEVLVKKEGISVFYRVKSLGNTSLKQYVDNVCKILEIDSINLSFLKYSFLEGLNAG</sequence>
<evidence type="ECO:0000313" key="2">
    <source>
        <dbReference type="Proteomes" id="UP000244093"/>
    </source>
</evidence>
<evidence type="ECO:0008006" key="3">
    <source>
        <dbReference type="Google" id="ProtNLM"/>
    </source>
</evidence>
<gene>
    <name evidence="1" type="ORF">B7O98_03140</name>
</gene>
<dbReference type="EMBL" id="NBVN01000002">
    <property type="protein sequence ID" value="PUA33432.1"/>
    <property type="molecule type" value="Genomic_DNA"/>
</dbReference>